<gene>
    <name evidence="1" type="primary">Vigan.04G367000</name>
    <name evidence="1" type="ORF">VIGAN_04367000</name>
</gene>
<dbReference type="AlphaFoldDB" id="A0A0S3RZW2"/>
<evidence type="ECO:0000313" key="2">
    <source>
        <dbReference type="Proteomes" id="UP000291084"/>
    </source>
</evidence>
<sequence>MKAFDLGNHLTHQCGVQICFSQFQLSKTLFPDSMDVNSLLLFWLAESFFLKIFESYDLIMCSTRKNQKKNYFSSKLNVPRNSPSHPFRFQNNISFISHYQQ</sequence>
<keyword evidence="2" id="KW-1185">Reference proteome</keyword>
<evidence type="ECO:0000313" key="1">
    <source>
        <dbReference type="EMBL" id="BAT86056.1"/>
    </source>
</evidence>
<dbReference type="EMBL" id="AP015037">
    <property type="protein sequence ID" value="BAT86056.1"/>
    <property type="molecule type" value="Genomic_DNA"/>
</dbReference>
<proteinExistence type="predicted"/>
<reference evidence="1 2" key="1">
    <citation type="journal article" date="2015" name="Sci. Rep.">
        <title>The power of single molecule real-time sequencing technology in the de novo assembly of a eukaryotic genome.</title>
        <authorList>
            <person name="Sakai H."/>
            <person name="Naito K."/>
            <person name="Ogiso-Tanaka E."/>
            <person name="Takahashi Y."/>
            <person name="Iseki K."/>
            <person name="Muto C."/>
            <person name="Satou K."/>
            <person name="Teruya K."/>
            <person name="Shiroma A."/>
            <person name="Shimoji M."/>
            <person name="Hirano T."/>
            <person name="Itoh T."/>
            <person name="Kaga A."/>
            <person name="Tomooka N."/>
        </authorList>
    </citation>
    <scope>NUCLEOTIDE SEQUENCE [LARGE SCALE GENOMIC DNA]</scope>
    <source>
        <strain evidence="2">cv. Shumari</strain>
    </source>
</reference>
<accession>A0A0S3RZW2</accession>
<organism evidence="1 2">
    <name type="scientific">Vigna angularis var. angularis</name>
    <dbReference type="NCBI Taxonomy" id="157739"/>
    <lineage>
        <taxon>Eukaryota</taxon>
        <taxon>Viridiplantae</taxon>
        <taxon>Streptophyta</taxon>
        <taxon>Embryophyta</taxon>
        <taxon>Tracheophyta</taxon>
        <taxon>Spermatophyta</taxon>
        <taxon>Magnoliopsida</taxon>
        <taxon>eudicotyledons</taxon>
        <taxon>Gunneridae</taxon>
        <taxon>Pentapetalae</taxon>
        <taxon>rosids</taxon>
        <taxon>fabids</taxon>
        <taxon>Fabales</taxon>
        <taxon>Fabaceae</taxon>
        <taxon>Papilionoideae</taxon>
        <taxon>50 kb inversion clade</taxon>
        <taxon>NPAAA clade</taxon>
        <taxon>indigoferoid/millettioid clade</taxon>
        <taxon>Phaseoleae</taxon>
        <taxon>Vigna</taxon>
    </lineage>
</organism>
<dbReference type="Proteomes" id="UP000291084">
    <property type="component" value="Chromosome 4"/>
</dbReference>
<protein>
    <submittedName>
        <fullName evidence="1">Uncharacterized protein</fullName>
    </submittedName>
</protein>
<name>A0A0S3RZW2_PHAAN</name>